<dbReference type="EMBL" id="BK014649">
    <property type="protein sequence ID" value="DAD65808.1"/>
    <property type="molecule type" value="Genomic_DNA"/>
</dbReference>
<proteinExistence type="predicted"/>
<reference evidence="1" key="1">
    <citation type="journal article" date="2021" name="Proc. Natl. Acad. Sci. U.S.A.">
        <title>A Catalog of Tens of Thousands of Viruses from Human Metagenomes Reveals Hidden Associations with Chronic Diseases.</title>
        <authorList>
            <person name="Tisza M.J."/>
            <person name="Buck C.B."/>
        </authorList>
    </citation>
    <scope>NUCLEOTIDE SEQUENCE</scope>
    <source>
        <strain evidence="1">Ctt4r3</strain>
    </source>
</reference>
<sequence length="105" mass="11718">MITEVVIYSDGTVNSFDADNCQIPSASGGWEIIPLLANWATAQYPSQLPEECRMTNAKCYIGVRKKGGDDRLPIPIRHLLKMAKYIDGQEYDVRTADLNDVPQSE</sequence>
<organism evidence="1">
    <name type="scientific">CrAss-like virus sp. ctt4r3</name>
    <dbReference type="NCBI Taxonomy" id="2823619"/>
    <lineage>
        <taxon>Viruses</taxon>
        <taxon>Duplodnaviria</taxon>
        <taxon>Heunggongvirae</taxon>
        <taxon>Uroviricota</taxon>
        <taxon>Caudoviricetes</taxon>
        <taxon>Crassvirales</taxon>
    </lineage>
</organism>
<accession>A0A8S5L797</accession>
<protein>
    <submittedName>
        <fullName evidence="1">Uncharacterized protein</fullName>
    </submittedName>
</protein>
<name>A0A8S5L797_9CAUD</name>
<evidence type="ECO:0000313" key="1">
    <source>
        <dbReference type="EMBL" id="DAD65808.1"/>
    </source>
</evidence>